<dbReference type="InterPro" id="IPR009292">
    <property type="entry name" value="RRP36"/>
</dbReference>
<organism evidence="13 14">
    <name type="scientific">Lecanosticta acicola</name>
    <dbReference type="NCBI Taxonomy" id="111012"/>
    <lineage>
        <taxon>Eukaryota</taxon>
        <taxon>Fungi</taxon>
        <taxon>Dikarya</taxon>
        <taxon>Ascomycota</taxon>
        <taxon>Pezizomycotina</taxon>
        <taxon>Dothideomycetes</taxon>
        <taxon>Dothideomycetidae</taxon>
        <taxon>Mycosphaerellales</taxon>
        <taxon>Mycosphaerellaceae</taxon>
        <taxon>Lecanosticta</taxon>
    </lineage>
</organism>
<feature type="compositionally biased region" description="Low complexity" evidence="12">
    <location>
        <begin position="36"/>
        <end position="48"/>
    </location>
</feature>
<accession>A0AAI9E869</accession>
<evidence type="ECO:0000256" key="6">
    <source>
        <dbReference type="ARBA" id="ARBA00023054"/>
    </source>
</evidence>
<feature type="compositionally biased region" description="Basic and acidic residues" evidence="12">
    <location>
        <begin position="23"/>
        <end position="35"/>
    </location>
</feature>
<feature type="region of interest" description="Disordered" evidence="12">
    <location>
        <begin position="1"/>
        <end position="184"/>
    </location>
</feature>
<evidence type="ECO:0000256" key="1">
    <source>
        <dbReference type="ARBA" id="ARBA00004604"/>
    </source>
</evidence>
<comment type="similarity">
    <text evidence="2 10">Belongs to the RRP36 family.</text>
</comment>
<evidence type="ECO:0000256" key="3">
    <source>
        <dbReference type="ARBA" id="ARBA00011167"/>
    </source>
</evidence>
<feature type="compositionally biased region" description="Acidic residues" evidence="12">
    <location>
        <begin position="136"/>
        <end position="151"/>
    </location>
</feature>
<evidence type="ECO:0000256" key="9">
    <source>
        <dbReference type="ARBA" id="ARBA00025053"/>
    </source>
</evidence>
<protein>
    <recommendedName>
        <fullName evidence="10">rRNA biogenesis protein RRP36</fullName>
    </recommendedName>
</protein>
<evidence type="ECO:0000256" key="7">
    <source>
        <dbReference type="ARBA" id="ARBA00023242"/>
    </source>
</evidence>
<comment type="caution">
    <text evidence="13">The sequence shown here is derived from an EMBL/GenBank/DDBJ whole genome shotgun (WGS) entry which is preliminary data.</text>
</comment>
<keyword evidence="4 10" id="KW-0690">Ribosome biogenesis</keyword>
<sequence length="331" mass="37886">MTAQKMRNVRPRPADYGDDLDEVEHSVSESVHSEGESGSDAPDDAASISDDEEQSGAGDENGFEQHISNVSFGALKQAQDAISRKRKRGSDTTPEQDQKLEVLRERLRQIKEQKAATSAKSGKKSKQDLASRREEEASDDSDSDSGPSEEDAPSKSRASKHAPTTMSSKRQVTRKRQVVDVPKRVVRDPRFDALHRSSAHPGNSEKAYSFLQDYQKSEIEELKTAIKRSKNEEDQEILRRKVGSMENKLKAKAAKDREQEIIRRHRKEERERIEQGKNPYYLKQKDIKERALVEKFKGMKSKEREKLLEKRRRKEGQKEKKRMPDARRMAG</sequence>
<feature type="region of interest" description="Disordered" evidence="12">
    <location>
        <begin position="298"/>
        <end position="331"/>
    </location>
</feature>
<comment type="subcellular location">
    <subcellularLocation>
        <location evidence="1 10">Nucleus</location>
        <location evidence="1 10">Nucleolus</location>
    </subcellularLocation>
</comment>
<evidence type="ECO:0000256" key="12">
    <source>
        <dbReference type="SAM" id="MobiDB-lite"/>
    </source>
</evidence>
<reference evidence="13" key="1">
    <citation type="submission" date="2023-11" db="EMBL/GenBank/DDBJ databases">
        <authorList>
            <person name="Alioto T."/>
            <person name="Alioto T."/>
            <person name="Gomez Garrido J."/>
        </authorList>
    </citation>
    <scope>NUCLEOTIDE SEQUENCE</scope>
</reference>
<dbReference type="Pfam" id="PF06102">
    <property type="entry name" value="RRP36"/>
    <property type="match status" value="1"/>
</dbReference>
<dbReference type="AlphaFoldDB" id="A0AAI9E869"/>
<keyword evidence="7 10" id="KW-0539">Nucleus</keyword>
<evidence type="ECO:0000256" key="11">
    <source>
        <dbReference type="SAM" id="Coils"/>
    </source>
</evidence>
<dbReference type="GO" id="GO:0000462">
    <property type="term" value="P:maturation of SSU-rRNA from tricistronic rRNA transcript (SSU-rRNA, 5.8S rRNA, LSU-rRNA)"/>
    <property type="evidence" value="ECO:0007669"/>
    <property type="project" value="TreeGrafter"/>
</dbReference>
<dbReference type="PANTHER" id="PTHR21738:SF0">
    <property type="entry name" value="RIBOSOMAL RNA PROCESSING PROTEIN 36 HOMOLOG"/>
    <property type="match status" value="1"/>
</dbReference>
<name>A0AAI9E869_9PEZI</name>
<evidence type="ECO:0000256" key="10">
    <source>
        <dbReference type="RuleBase" id="RU368027"/>
    </source>
</evidence>
<keyword evidence="6 11" id="KW-0175">Coiled coil</keyword>
<dbReference type="Proteomes" id="UP001296104">
    <property type="component" value="Unassembled WGS sequence"/>
</dbReference>
<comment type="function">
    <text evidence="9 10">Component of the 90S pre-ribosome involved in the maturation of rRNAs. Required for early cleavages of the pre-RNAs in the 40S ribosomal subunit maturation pathway.</text>
</comment>
<evidence type="ECO:0000256" key="8">
    <source>
        <dbReference type="ARBA" id="ARBA00023274"/>
    </source>
</evidence>
<evidence type="ECO:0000313" key="13">
    <source>
        <dbReference type="EMBL" id="CAK3853834.1"/>
    </source>
</evidence>
<gene>
    <name evidence="13" type="ORF">LECACI_7A001702</name>
</gene>
<keyword evidence="8 10" id="KW-0687">Ribonucleoprotein</keyword>
<feature type="compositionally biased region" description="Basic and acidic residues" evidence="12">
    <location>
        <begin position="298"/>
        <end position="308"/>
    </location>
</feature>
<feature type="compositionally biased region" description="Basic and acidic residues" evidence="12">
    <location>
        <begin position="96"/>
        <end position="114"/>
    </location>
</feature>
<keyword evidence="14" id="KW-1185">Reference proteome</keyword>
<dbReference type="GO" id="GO:0005730">
    <property type="term" value="C:nucleolus"/>
    <property type="evidence" value="ECO:0007669"/>
    <property type="project" value="UniProtKB-SubCell"/>
</dbReference>
<dbReference type="PANTHER" id="PTHR21738">
    <property type="entry name" value="RIBOSOMAL RNA PROCESSING PROTEIN 36 HOMOLOG"/>
    <property type="match status" value="1"/>
</dbReference>
<dbReference type="EMBL" id="CAVMBE010000007">
    <property type="protein sequence ID" value="CAK3853834.1"/>
    <property type="molecule type" value="Genomic_DNA"/>
</dbReference>
<proteinExistence type="inferred from homology"/>
<dbReference type="GO" id="GO:0030686">
    <property type="term" value="C:90S preribosome"/>
    <property type="evidence" value="ECO:0007669"/>
    <property type="project" value="TreeGrafter"/>
</dbReference>
<feature type="compositionally biased region" description="Basic and acidic residues" evidence="12">
    <location>
        <begin position="316"/>
        <end position="331"/>
    </location>
</feature>
<evidence type="ECO:0000256" key="4">
    <source>
        <dbReference type="ARBA" id="ARBA00022517"/>
    </source>
</evidence>
<evidence type="ECO:0000256" key="2">
    <source>
        <dbReference type="ARBA" id="ARBA00009418"/>
    </source>
</evidence>
<comment type="subunit">
    <text evidence="3 10">Associates with 90S and pre-40S pre-ribosomal particles.</text>
</comment>
<feature type="coiled-coil region" evidence="11">
    <location>
        <begin position="219"/>
        <end position="271"/>
    </location>
</feature>
<evidence type="ECO:0000313" key="14">
    <source>
        <dbReference type="Proteomes" id="UP001296104"/>
    </source>
</evidence>
<feature type="compositionally biased region" description="Basic and acidic residues" evidence="12">
    <location>
        <begin position="125"/>
        <end position="135"/>
    </location>
</feature>
<evidence type="ECO:0000256" key="5">
    <source>
        <dbReference type="ARBA" id="ARBA00022552"/>
    </source>
</evidence>
<keyword evidence="5 10" id="KW-0698">rRNA processing</keyword>